<dbReference type="Proteomes" id="UP000237889">
    <property type="component" value="Chromosome"/>
</dbReference>
<sequence>MGRAPALLAAALCLAPAPALACAPERVEEISGLRAEAPLTLAAVDGRRFRLAVLSGEAQVPADRISRIALLGPADRHERTPVLALGPAGPVETELLRRGLARLTPTRLVPRDCWRLLEAAETEAATARRGIWATPRSLLDTNDVEALKAAEGRFVVATGRVRSVRTVNRITYVNFGAPRAGALTVTIDERDMPAFREFGLEPAAIRGHMLRVRGVVTTRRGPFIAAAMPEAITIAEAPGRGAR</sequence>
<dbReference type="KEGG" id="phr:C6569_17760"/>
<dbReference type="OrthoDB" id="7618306at2"/>
<dbReference type="Gene3D" id="2.40.50.90">
    <property type="match status" value="1"/>
</dbReference>
<keyword evidence="1" id="KW-0732">Signal</keyword>
<dbReference type="RefSeq" id="WP_106750132.1">
    <property type="nucleotide sequence ID" value="NZ_CP027668.1"/>
</dbReference>
<accession>A0A2S0NF25</accession>
<reference evidence="2 3" key="1">
    <citation type="submission" date="2018-03" db="EMBL/GenBank/DDBJ databases">
        <title>Genome sequencing of Phreatobacter sp.</title>
        <authorList>
            <person name="Kim S.-J."/>
            <person name="Heo J."/>
            <person name="Kwon S.-W."/>
        </authorList>
    </citation>
    <scope>NUCLEOTIDE SEQUENCE [LARGE SCALE GENOMIC DNA]</scope>
    <source>
        <strain evidence="2 3">S-12</strain>
    </source>
</reference>
<evidence type="ECO:0008006" key="4">
    <source>
        <dbReference type="Google" id="ProtNLM"/>
    </source>
</evidence>
<organism evidence="2 3">
    <name type="scientific">Phreatobacter cathodiphilus</name>
    <dbReference type="NCBI Taxonomy" id="1868589"/>
    <lineage>
        <taxon>Bacteria</taxon>
        <taxon>Pseudomonadati</taxon>
        <taxon>Pseudomonadota</taxon>
        <taxon>Alphaproteobacteria</taxon>
        <taxon>Hyphomicrobiales</taxon>
        <taxon>Phreatobacteraceae</taxon>
        <taxon>Phreatobacter</taxon>
    </lineage>
</organism>
<proteinExistence type="predicted"/>
<dbReference type="EMBL" id="CP027668">
    <property type="protein sequence ID" value="AVO46762.1"/>
    <property type="molecule type" value="Genomic_DNA"/>
</dbReference>
<dbReference type="InterPro" id="IPR035437">
    <property type="entry name" value="SNase_OB-fold_sf"/>
</dbReference>
<keyword evidence="3" id="KW-1185">Reference proteome</keyword>
<dbReference type="SUPFAM" id="SSF50199">
    <property type="entry name" value="Staphylococcal nuclease"/>
    <property type="match status" value="1"/>
</dbReference>
<evidence type="ECO:0000256" key="1">
    <source>
        <dbReference type="SAM" id="SignalP"/>
    </source>
</evidence>
<name>A0A2S0NF25_9HYPH</name>
<feature type="chain" id="PRO_5015707415" description="Nuclease" evidence="1">
    <location>
        <begin position="22"/>
        <end position="243"/>
    </location>
</feature>
<feature type="signal peptide" evidence="1">
    <location>
        <begin position="1"/>
        <end position="21"/>
    </location>
</feature>
<protein>
    <recommendedName>
        <fullName evidence="4">Nuclease</fullName>
    </recommendedName>
</protein>
<gene>
    <name evidence="2" type="ORF">C6569_17760</name>
</gene>
<evidence type="ECO:0000313" key="3">
    <source>
        <dbReference type="Proteomes" id="UP000237889"/>
    </source>
</evidence>
<evidence type="ECO:0000313" key="2">
    <source>
        <dbReference type="EMBL" id="AVO46762.1"/>
    </source>
</evidence>
<dbReference type="AlphaFoldDB" id="A0A2S0NF25"/>